<keyword evidence="2" id="KW-1185">Reference proteome</keyword>
<dbReference type="SUPFAM" id="SSF48613">
    <property type="entry name" value="Heme oxygenase-like"/>
    <property type="match status" value="1"/>
</dbReference>
<evidence type="ECO:0008006" key="3">
    <source>
        <dbReference type="Google" id="ProtNLM"/>
    </source>
</evidence>
<dbReference type="InterPro" id="IPR016084">
    <property type="entry name" value="Haem_Oase-like_multi-hlx"/>
</dbReference>
<reference evidence="1 2" key="1">
    <citation type="submission" date="2017-05" db="EMBL/GenBank/DDBJ databases">
        <title>Biotechnological potential of actinobacteria isolated from South African environments.</title>
        <authorList>
            <person name="Le Roes-Hill M."/>
            <person name="Prins A."/>
            <person name="Durrell K.A."/>
        </authorList>
    </citation>
    <scope>NUCLEOTIDE SEQUENCE [LARGE SCALE GENOMIC DNA]</scope>
    <source>
        <strain evidence="1">M26</strain>
    </source>
</reference>
<dbReference type="EMBL" id="NGFP01000032">
    <property type="protein sequence ID" value="OUC97737.1"/>
    <property type="molecule type" value="Genomic_DNA"/>
</dbReference>
<evidence type="ECO:0000313" key="2">
    <source>
        <dbReference type="Proteomes" id="UP000194761"/>
    </source>
</evidence>
<dbReference type="RefSeq" id="WP_086570542.1">
    <property type="nucleotide sequence ID" value="NZ_NGFP01000032.1"/>
</dbReference>
<sequence length="342" mass="37797">MSDVIDFAVRPRFSDRASLTVDDGVVRIEDGTYRAEFSARTAETPDLTRLAHGVPPQQLLSEVRGWLECDEREARAAVQRLFSTGLLVDPDAAQQEHVPGAYVACRLLDVFRRRFPAAVRDAPLLRALAEGPNPGLALGFLAETYFVVRTARWSSEPVFRHDMTGAQRAALEDFRNSESGHGELLLSGFNAAGLDVEALRRAPEAIETMAYSHAYGAFAWQGVAQFAAALVLPEVPAPRPGGVRTGDDVLDLLARDHGVPDHLIKVFRAHEDDDVEGDHAGLPALLLSEERHLTPAVVEHLFVILRQMIDLYRGHLDAVHRRYARWVPDAVAPRLPDNAFRV</sequence>
<proteinExistence type="predicted"/>
<accession>A0A243RRQ3</accession>
<gene>
    <name evidence="1" type="ORF">CA984_10010</name>
</gene>
<dbReference type="Proteomes" id="UP000194761">
    <property type="component" value="Unassembled WGS sequence"/>
</dbReference>
<dbReference type="AlphaFoldDB" id="A0A243RRQ3"/>
<protein>
    <recommendedName>
        <fullName evidence="3">Thiaminase-2/PQQC domain-containing protein</fullName>
    </recommendedName>
</protein>
<organism evidence="1 2">
    <name type="scientific">Streptosporangium minutum</name>
    <dbReference type="NCBI Taxonomy" id="569862"/>
    <lineage>
        <taxon>Bacteria</taxon>
        <taxon>Bacillati</taxon>
        <taxon>Actinomycetota</taxon>
        <taxon>Actinomycetes</taxon>
        <taxon>Streptosporangiales</taxon>
        <taxon>Streptosporangiaceae</taxon>
        <taxon>Streptosporangium</taxon>
    </lineage>
</organism>
<dbReference type="Gene3D" id="1.20.910.10">
    <property type="entry name" value="Heme oxygenase-like"/>
    <property type="match status" value="1"/>
</dbReference>
<comment type="caution">
    <text evidence="1">The sequence shown here is derived from an EMBL/GenBank/DDBJ whole genome shotgun (WGS) entry which is preliminary data.</text>
</comment>
<evidence type="ECO:0000313" key="1">
    <source>
        <dbReference type="EMBL" id="OUC97737.1"/>
    </source>
</evidence>
<name>A0A243RRQ3_9ACTN</name>